<name>A0A7X9NYS7_9BACT</name>
<dbReference type="GO" id="GO:0003677">
    <property type="term" value="F:DNA binding"/>
    <property type="evidence" value="ECO:0007669"/>
    <property type="project" value="UniProtKB-KW"/>
</dbReference>
<dbReference type="InterPro" id="IPR000792">
    <property type="entry name" value="Tscrpt_reg_LuxR_C"/>
</dbReference>
<feature type="domain" description="HTH luxR-type" evidence="6">
    <location>
        <begin position="146"/>
        <end position="211"/>
    </location>
</feature>
<keyword evidence="2" id="KW-0805">Transcription regulation</keyword>
<keyword evidence="9" id="KW-1185">Reference proteome</keyword>
<dbReference type="RefSeq" id="WP_169654170.1">
    <property type="nucleotide sequence ID" value="NZ_JABANE010000001.1"/>
</dbReference>
<keyword evidence="1 5" id="KW-0597">Phosphoprotein</keyword>
<dbReference type="CDD" id="cd06170">
    <property type="entry name" value="LuxR_C_like"/>
    <property type="match status" value="1"/>
</dbReference>
<dbReference type="GO" id="GO:0006355">
    <property type="term" value="P:regulation of DNA-templated transcription"/>
    <property type="evidence" value="ECO:0007669"/>
    <property type="project" value="InterPro"/>
</dbReference>
<evidence type="ECO:0000256" key="3">
    <source>
        <dbReference type="ARBA" id="ARBA00023125"/>
    </source>
</evidence>
<protein>
    <submittedName>
        <fullName evidence="8">Response regulator transcription factor</fullName>
    </submittedName>
</protein>
<feature type="domain" description="Response regulatory" evidence="7">
    <location>
        <begin position="3"/>
        <end position="119"/>
    </location>
</feature>
<dbReference type="PROSITE" id="PS50110">
    <property type="entry name" value="RESPONSE_REGULATORY"/>
    <property type="match status" value="1"/>
</dbReference>
<dbReference type="Proteomes" id="UP000576082">
    <property type="component" value="Unassembled WGS sequence"/>
</dbReference>
<accession>A0A7X9NYS7</accession>
<dbReference type="SMART" id="SM00421">
    <property type="entry name" value="HTH_LUXR"/>
    <property type="match status" value="1"/>
</dbReference>
<sequence>MIKIFLVDDHEMIREGLKTYFEKSSEIECIGEAENGVDCLEKLKSSQPDIVVTDLNMPEMDGIELAKQMSSLHPEVKVLGLTMMDDHRHVKQFLAEGASGYLLKDCKQEELLMAIKTVSTGGTYFSPKVTEIIINSIQKTKPHAKRMVNEVKLSKREKEVLELILKEYSNTEIAEALFVSMKTVEAHKRNLLVKTGSKNIAGLILYVIGTNLIDF</sequence>
<dbReference type="InterPro" id="IPR016032">
    <property type="entry name" value="Sig_transdc_resp-reg_C-effctor"/>
</dbReference>
<dbReference type="Pfam" id="PF00072">
    <property type="entry name" value="Response_reg"/>
    <property type="match status" value="1"/>
</dbReference>
<keyword evidence="3" id="KW-0238">DNA-binding</keyword>
<dbReference type="CDD" id="cd17535">
    <property type="entry name" value="REC_NarL-like"/>
    <property type="match status" value="1"/>
</dbReference>
<evidence type="ECO:0000256" key="4">
    <source>
        <dbReference type="ARBA" id="ARBA00023163"/>
    </source>
</evidence>
<proteinExistence type="predicted"/>
<gene>
    <name evidence="8" type="ORF">HHU12_00335</name>
</gene>
<reference evidence="8 9" key="1">
    <citation type="submission" date="2020-04" db="EMBL/GenBank/DDBJ databases">
        <title>Flammeovirga sp. SR4, a novel species isolated from seawater.</title>
        <authorList>
            <person name="Wang X."/>
        </authorList>
    </citation>
    <scope>NUCLEOTIDE SEQUENCE [LARGE SCALE GENOMIC DNA]</scope>
    <source>
        <strain evidence="8 9">ATCC 23126</strain>
    </source>
</reference>
<dbReference type="GO" id="GO:0000160">
    <property type="term" value="P:phosphorelay signal transduction system"/>
    <property type="evidence" value="ECO:0007669"/>
    <property type="project" value="InterPro"/>
</dbReference>
<dbReference type="InterPro" id="IPR001789">
    <property type="entry name" value="Sig_transdc_resp-reg_receiver"/>
</dbReference>
<dbReference type="SUPFAM" id="SSF52172">
    <property type="entry name" value="CheY-like"/>
    <property type="match status" value="1"/>
</dbReference>
<dbReference type="InterPro" id="IPR011006">
    <property type="entry name" value="CheY-like_superfamily"/>
</dbReference>
<dbReference type="PROSITE" id="PS50043">
    <property type="entry name" value="HTH_LUXR_2"/>
    <property type="match status" value="1"/>
</dbReference>
<dbReference type="InterPro" id="IPR058245">
    <property type="entry name" value="NreC/VraR/RcsB-like_REC"/>
</dbReference>
<dbReference type="AlphaFoldDB" id="A0A7X9NYS7"/>
<organism evidence="8 9">
    <name type="scientific">Flammeovirga aprica JL-4</name>
    <dbReference type="NCBI Taxonomy" id="694437"/>
    <lineage>
        <taxon>Bacteria</taxon>
        <taxon>Pseudomonadati</taxon>
        <taxon>Bacteroidota</taxon>
        <taxon>Cytophagia</taxon>
        <taxon>Cytophagales</taxon>
        <taxon>Flammeovirgaceae</taxon>
        <taxon>Flammeovirga</taxon>
    </lineage>
</organism>
<evidence type="ECO:0000259" key="7">
    <source>
        <dbReference type="PROSITE" id="PS50110"/>
    </source>
</evidence>
<dbReference type="SMART" id="SM00448">
    <property type="entry name" value="REC"/>
    <property type="match status" value="1"/>
</dbReference>
<evidence type="ECO:0000256" key="2">
    <source>
        <dbReference type="ARBA" id="ARBA00023015"/>
    </source>
</evidence>
<evidence type="ECO:0000313" key="8">
    <source>
        <dbReference type="EMBL" id="NME66399.1"/>
    </source>
</evidence>
<keyword evidence="4" id="KW-0804">Transcription</keyword>
<dbReference type="Gene3D" id="3.40.50.2300">
    <property type="match status" value="1"/>
</dbReference>
<comment type="caution">
    <text evidence="8">The sequence shown here is derived from an EMBL/GenBank/DDBJ whole genome shotgun (WGS) entry which is preliminary data.</text>
</comment>
<dbReference type="EMBL" id="JABANE010000001">
    <property type="protein sequence ID" value="NME66399.1"/>
    <property type="molecule type" value="Genomic_DNA"/>
</dbReference>
<dbReference type="SUPFAM" id="SSF46894">
    <property type="entry name" value="C-terminal effector domain of the bipartite response regulators"/>
    <property type="match status" value="1"/>
</dbReference>
<evidence type="ECO:0000256" key="5">
    <source>
        <dbReference type="PROSITE-ProRule" id="PRU00169"/>
    </source>
</evidence>
<dbReference type="PANTHER" id="PTHR43214">
    <property type="entry name" value="TWO-COMPONENT RESPONSE REGULATOR"/>
    <property type="match status" value="1"/>
</dbReference>
<dbReference type="InterPro" id="IPR039420">
    <property type="entry name" value="WalR-like"/>
</dbReference>
<dbReference type="PANTHER" id="PTHR43214:SF41">
    <property type="entry name" value="NITRATE_NITRITE RESPONSE REGULATOR PROTEIN NARP"/>
    <property type="match status" value="1"/>
</dbReference>
<dbReference type="PRINTS" id="PR00038">
    <property type="entry name" value="HTHLUXR"/>
</dbReference>
<evidence type="ECO:0000313" key="9">
    <source>
        <dbReference type="Proteomes" id="UP000576082"/>
    </source>
</evidence>
<evidence type="ECO:0000259" key="6">
    <source>
        <dbReference type="PROSITE" id="PS50043"/>
    </source>
</evidence>
<dbReference type="Pfam" id="PF00196">
    <property type="entry name" value="GerE"/>
    <property type="match status" value="1"/>
</dbReference>
<evidence type="ECO:0000256" key="1">
    <source>
        <dbReference type="ARBA" id="ARBA00022553"/>
    </source>
</evidence>
<feature type="modified residue" description="4-aspartylphosphate" evidence="5">
    <location>
        <position position="54"/>
    </location>
</feature>